<name>A7EUU0_SCLS1</name>
<evidence type="ECO:0000313" key="2">
    <source>
        <dbReference type="Proteomes" id="UP000001312"/>
    </source>
</evidence>
<evidence type="ECO:0000313" key="1">
    <source>
        <dbReference type="EMBL" id="EDN93232.1"/>
    </source>
</evidence>
<keyword evidence="2" id="KW-1185">Reference proteome</keyword>
<sequence>MHANTCLKRLIGKIWYLHCRNLGVDRIASRHDDSSFDQYFNLCVCACIVGYDGEVLYGVLIRAAKPQVAAWQIIGHTVEIR</sequence>
<dbReference type="Proteomes" id="UP000001312">
    <property type="component" value="Unassembled WGS sequence"/>
</dbReference>
<proteinExistence type="predicted"/>
<protein>
    <submittedName>
        <fullName evidence="1">Uncharacterized protein</fullName>
    </submittedName>
</protein>
<dbReference type="GeneID" id="5486044"/>
<organism evidence="1 2">
    <name type="scientific">Sclerotinia sclerotiorum (strain ATCC 18683 / 1980 / Ss-1)</name>
    <name type="common">White mold</name>
    <name type="synonym">Whetzelinia sclerotiorum</name>
    <dbReference type="NCBI Taxonomy" id="665079"/>
    <lineage>
        <taxon>Eukaryota</taxon>
        <taxon>Fungi</taxon>
        <taxon>Dikarya</taxon>
        <taxon>Ascomycota</taxon>
        <taxon>Pezizomycotina</taxon>
        <taxon>Leotiomycetes</taxon>
        <taxon>Helotiales</taxon>
        <taxon>Sclerotiniaceae</taxon>
        <taxon>Sclerotinia</taxon>
    </lineage>
</organism>
<dbReference type="KEGG" id="ssl:SS1G_09098"/>
<accession>A7EUU0</accession>
<dbReference type="InParanoid" id="A7EUU0"/>
<dbReference type="EMBL" id="CH476632">
    <property type="protein sequence ID" value="EDN93232.1"/>
    <property type="molecule type" value="Genomic_DNA"/>
</dbReference>
<gene>
    <name evidence="1" type="ORF">SS1G_09098</name>
</gene>
<reference evidence="2" key="1">
    <citation type="journal article" date="2011" name="PLoS Genet.">
        <title>Genomic analysis of the necrotrophic fungal pathogens Sclerotinia sclerotiorum and Botrytis cinerea.</title>
        <authorList>
            <person name="Amselem J."/>
            <person name="Cuomo C.A."/>
            <person name="van Kan J.A."/>
            <person name="Viaud M."/>
            <person name="Benito E.P."/>
            <person name="Couloux A."/>
            <person name="Coutinho P.M."/>
            <person name="de Vries R.P."/>
            <person name="Dyer P.S."/>
            <person name="Fillinger S."/>
            <person name="Fournier E."/>
            <person name="Gout L."/>
            <person name="Hahn M."/>
            <person name="Kohn L."/>
            <person name="Lapalu N."/>
            <person name="Plummer K.M."/>
            <person name="Pradier J.M."/>
            <person name="Quevillon E."/>
            <person name="Sharon A."/>
            <person name="Simon A."/>
            <person name="ten Have A."/>
            <person name="Tudzynski B."/>
            <person name="Tudzynski P."/>
            <person name="Wincker P."/>
            <person name="Andrew M."/>
            <person name="Anthouard V."/>
            <person name="Beever R.E."/>
            <person name="Beffa R."/>
            <person name="Benoit I."/>
            <person name="Bouzid O."/>
            <person name="Brault B."/>
            <person name="Chen Z."/>
            <person name="Choquer M."/>
            <person name="Collemare J."/>
            <person name="Cotton P."/>
            <person name="Danchin E.G."/>
            <person name="Da Silva C."/>
            <person name="Gautier A."/>
            <person name="Giraud C."/>
            <person name="Giraud T."/>
            <person name="Gonzalez C."/>
            <person name="Grossetete S."/>
            <person name="Guldener U."/>
            <person name="Henrissat B."/>
            <person name="Howlett B.J."/>
            <person name="Kodira C."/>
            <person name="Kretschmer M."/>
            <person name="Lappartient A."/>
            <person name="Leroch M."/>
            <person name="Levis C."/>
            <person name="Mauceli E."/>
            <person name="Neuveglise C."/>
            <person name="Oeser B."/>
            <person name="Pearson M."/>
            <person name="Poulain J."/>
            <person name="Poussereau N."/>
            <person name="Quesneville H."/>
            <person name="Rascle C."/>
            <person name="Schumacher J."/>
            <person name="Segurens B."/>
            <person name="Sexton A."/>
            <person name="Silva E."/>
            <person name="Sirven C."/>
            <person name="Soanes D.M."/>
            <person name="Talbot N.J."/>
            <person name="Templeton M."/>
            <person name="Yandava C."/>
            <person name="Yarden O."/>
            <person name="Zeng Q."/>
            <person name="Rollins J.A."/>
            <person name="Lebrun M.H."/>
            <person name="Dickman M."/>
        </authorList>
    </citation>
    <scope>NUCLEOTIDE SEQUENCE [LARGE SCALE GENOMIC DNA]</scope>
    <source>
        <strain evidence="2">ATCC 18683 / 1980 / Ss-1</strain>
    </source>
</reference>
<dbReference type="AlphaFoldDB" id="A7EUU0"/>
<dbReference type="RefSeq" id="XP_001590333.1">
    <property type="nucleotide sequence ID" value="XM_001590283.1"/>
</dbReference>